<evidence type="ECO:0000313" key="2">
    <source>
        <dbReference type="EMBL" id="OMH23013.1"/>
    </source>
</evidence>
<sequence>MPEGMTFKKRKIAVLGAGVIGQVYAARLHEAGADVTLLARGKRLAELQAHGVRYRCEYPGLEERIVPVPVADIAEPFEVDVVLVAVRSQDLRVALEAVARMGKPIVVTLMHLGGQRAELERTVDP</sequence>
<protein>
    <recommendedName>
        <fullName evidence="1">Ketopantoate reductase N-terminal domain-containing protein</fullName>
    </recommendedName>
</protein>
<accession>A0A1R1L664</accession>
<keyword evidence="3" id="KW-1185">Reference proteome</keyword>
<dbReference type="AlphaFoldDB" id="A0A1R1L664"/>
<dbReference type="SUPFAM" id="SSF51735">
    <property type="entry name" value="NAD(P)-binding Rossmann-fold domains"/>
    <property type="match status" value="1"/>
</dbReference>
<dbReference type="InterPro" id="IPR013332">
    <property type="entry name" value="KPR_N"/>
</dbReference>
<dbReference type="InterPro" id="IPR036291">
    <property type="entry name" value="NAD(P)-bd_dom_sf"/>
</dbReference>
<evidence type="ECO:0000313" key="3">
    <source>
        <dbReference type="Proteomes" id="UP000187085"/>
    </source>
</evidence>
<reference evidence="2 3" key="1">
    <citation type="submission" date="2016-12" db="EMBL/GenBank/DDBJ databases">
        <title>Draft genome of Tersicoccus phoenicis 1P05MA.</title>
        <authorList>
            <person name="Nakajima Y."/>
            <person name="Yoshizawa S."/>
            <person name="Nakamura K."/>
            <person name="Ogura Y."/>
            <person name="Hayashi T."/>
            <person name="Kogure K."/>
        </authorList>
    </citation>
    <scope>NUCLEOTIDE SEQUENCE [LARGE SCALE GENOMIC DNA]</scope>
    <source>
        <strain evidence="2 3">1p05MA</strain>
    </source>
</reference>
<dbReference type="EMBL" id="MRDE01000081">
    <property type="protein sequence ID" value="OMH23013.1"/>
    <property type="molecule type" value="Genomic_DNA"/>
</dbReference>
<dbReference type="Proteomes" id="UP000187085">
    <property type="component" value="Unassembled WGS sequence"/>
</dbReference>
<proteinExistence type="predicted"/>
<comment type="caution">
    <text evidence="2">The sequence shown here is derived from an EMBL/GenBank/DDBJ whole genome shotgun (WGS) entry which is preliminary data.</text>
</comment>
<gene>
    <name evidence="2" type="ORF">BKD30_14135</name>
</gene>
<dbReference type="Pfam" id="PF02558">
    <property type="entry name" value="ApbA"/>
    <property type="match status" value="1"/>
</dbReference>
<feature type="domain" description="Ketopantoate reductase N-terminal" evidence="1">
    <location>
        <begin position="12"/>
        <end position="109"/>
    </location>
</feature>
<dbReference type="Gene3D" id="3.40.50.720">
    <property type="entry name" value="NAD(P)-binding Rossmann-like Domain"/>
    <property type="match status" value="1"/>
</dbReference>
<evidence type="ECO:0000259" key="1">
    <source>
        <dbReference type="Pfam" id="PF02558"/>
    </source>
</evidence>
<organism evidence="2 3">
    <name type="scientific">Tersicoccus phoenicis</name>
    <dbReference type="NCBI Taxonomy" id="554083"/>
    <lineage>
        <taxon>Bacteria</taxon>
        <taxon>Bacillati</taxon>
        <taxon>Actinomycetota</taxon>
        <taxon>Actinomycetes</taxon>
        <taxon>Micrococcales</taxon>
        <taxon>Micrococcaceae</taxon>
        <taxon>Tersicoccus</taxon>
    </lineage>
</organism>
<name>A0A1R1L664_9MICC</name>
<dbReference type="STRING" id="554083.BKD30_14135"/>